<dbReference type="Proteomes" id="UP000824334">
    <property type="component" value="Chromosome"/>
</dbReference>
<organism evidence="1 2">
    <name type="scientific">Brevundimonas nasdae</name>
    <dbReference type="NCBI Taxonomy" id="172043"/>
    <lineage>
        <taxon>Bacteria</taxon>
        <taxon>Pseudomonadati</taxon>
        <taxon>Pseudomonadota</taxon>
        <taxon>Alphaproteobacteria</taxon>
        <taxon>Caulobacterales</taxon>
        <taxon>Caulobacteraceae</taxon>
        <taxon>Brevundimonas</taxon>
    </lineage>
</organism>
<sequence>MSEAERMLERIEALEAAVEGAGYAITLVIGRLSDDQRRALSEDLTPLQRRLRAERPRIGEIWSDPEMRALGRAVDLVQEALEGTGLPEA</sequence>
<gene>
    <name evidence="1" type="ORF">KWG56_00755</name>
</gene>
<dbReference type="EMBL" id="CP080034">
    <property type="protein sequence ID" value="QYC10589.1"/>
    <property type="molecule type" value="Genomic_DNA"/>
</dbReference>
<evidence type="ECO:0000313" key="2">
    <source>
        <dbReference type="Proteomes" id="UP000824334"/>
    </source>
</evidence>
<name>A0ABX8TN00_9CAUL</name>
<dbReference type="RefSeq" id="WP_219353340.1">
    <property type="nucleotide sequence ID" value="NZ_CP080034.1"/>
</dbReference>
<protein>
    <submittedName>
        <fullName evidence="1">Uncharacterized protein</fullName>
    </submittedName>
</protein>
<accession>A0ABX8TN00</accession>
<reference evidence="1 2" key="1">
    <citation type="submission" date="2021-07" db="EMBL/GenBank/DDBJ databases">
        <title>Isolation and characterization of bacteria from a gold mining with a capacity of golden bioaccumulation.</title>
        <authorList>
            <person name="Yang X.J."/>
        </authorList>
    </citation>
    <scope>NUCLEOTIDE SEQUENCE [LARGE SCALE GENOMIC DNA]</scope>
    <source>
        <strain evidence="1 2">Au29</strain>
    </source>
</reference>
<keyword evidence="2" id="KW-1185">Reference proteome</keyword>
<evidence type="ECO:0000313" key="1">
    <source>
        <dbReference type="EMBL" id="QYC10589.1"/>
    </source>
</evidence>
<proteinExistence type="predicted"/>
<dbReference type="GeneID" id="94373774"/>